<dbReference type="PROSITE" id="PS50104">
    <property type="entry name" value="TIR"/>
    <property type="match status" value="1"/>
</dbReference>
<dbReference type="InterPro" id="IPR000157">
    <property type="entry name" value="TIR_dom"/>
</dbReference>
<dbReference type="InterPro" id="IPR042197">
    <property type="entry name" value="Apaf_helical"/>
</dbReference>
<dbReference type="SMR" id="A0A251QEY7"/>
<dbReference type="InterPro" id="IPR044974">
    <property type="entry name" value="Disease_R_plants"/>
</dbReference>
<dbReference type="PANTHER" id="PTHR11017">
    <property type="entry name" value="LEUCINE-RICH REPEAT-CONTAINING PROTEIN"/>
    <property type="match status" value="1"/>
</dbReference>
<evidence type="ECO:0000256" key="1">
    <source>
        <dbReference type="ARBA" id="ARBA00022614"/>
    </source>
</evidence>
<dbReference type="SMART" id="SM00255">
    <property type="entry name" value="TIR"/>
    <property type="match status" value="1"/>
</dbReference>
<keyword evidence="4" id="KW-0520">NAD</keyword>
<organism evidence="7 8">
    <name type="scientific">Prunus persica</name>
    <name type="common">Peach</name>
    <name type="synonym">Amygdalus persica</name>
    <dbReference type="NCBI Taxonomy" id="3760"/>
    <lineage>
        <taxon>Eukaryota</taxon>
        <taxon>Viridiplantae</taxon>
        <taxon>Streptophyta</taxon>
        <taxon>Embryophyta</taxon>
        <taxon>Tracheophyta</taxon>
        <taxon>Spermatophyta</taxon>
        <taxon>Magnoliopsida</taxon>
        <taxon>eudicotyledons</taxon>
        <taxon>Gunneridae</taxon>
        <taxon>Pentapetalae</taxon>
        <taxon>rosids</taxon>
        <taxon>fabids</taxon>
        <taxon>Rosales</taxon>
        <taxon>Rosaceae</taxon>
        <taxon>Amygdaloideae</taxon>
        <taxon>Amygdaleae</taxon>
        <taxon>Prunus</taxon>
    </lineage>
</organism>
<dbReference type="Gene3D" id="1.10.8.430">
    <property type="entry name" value="Helical domain of apoptotic protease-activating factors"/>
    <property type="match status" value="1"/>
</dbReference>
<name>A0A251QEY7_PRUPE</name>
<evidence type="ECO:0000256" key="3">
    <source>
        <dbReference type="ARBA" id="ARBA00022821"/>
    </source>
</evidence>
<feature type="transmembrane region" description="Helical" evidence="5">
    <location>
        <begin position="1145"/>
        <end position="1164"/>
    </location>
</feature>
<evidence type="ECO:0000313" key="7">
    <source>
        <dbReference type="EMBL" id="ONI22401.1"/>
    </source>
</evidence>
<keyword evidence="8" id="KW-1185">Reference proteome</keyword>
<dbReference type="OrthoDB" id="1733683at2759"/>
<dbReference type="InterPro" id="IPR027417">
    <property type="entry name" value="P-loop_NTPase"/>
</dbReference>
<dbReference type="eggNOG" id="ENOG502QVBR">
    <property type="taxonomic scope" value="Eukaryota"/>
</dbReference>
<dbReference type="Pfam" id="PF01582">
    <property type="entry name" value="TIR"/>
    <property type="match status" value="1"/>
</dbReference>
<dbReference type="Proteomes" id="UP000006882">
    <property type="component" value="Chromosome G2"/>
</dbReference>
<dbReference type="InterPro" id="IPR036390">
    <property type="entry name" value="WH_DNA-bd_sf"/>
</dbReference>
<keyword evidence="5" id="KW-0472">Membrane</keyword>
<dbReference type="Gene3D" id="3.80.10.10">
    <property type="entry name" value="Ribonuclease Inhibitor"/>
    <property type="match status" value="2"/>
</dbReference>
<dbReference type="SUPFAM" id="SSF46785">
    <property type="entry name" value="Winged helix' DNA-binding domain"/>
    <property type="match status" value="1"/>
</dbReference>
<dbReference type="GO" id="GO:0043531">
    <property type="term" value="F:ADP binding"/>
    <property type="evidence" value="ECO:0007669"/>
    <property type="project" value="InterPro"/>
</dbReference>
<dbReference type="GO" id="GO:0006952">
    <property type="term" value="P:defense response"/>
    <property type="evidence" value="ECO:0007669"/>
    <property type="project" value="UniProtKB-KW"/>
</dbReference>
<keyword evidence="5" id="KW-1133">Transmembrane helix</keyword>
<dbReference type="SUPFAM" id="SSF52058">
    <property type="entry name" value="L domain-like"/>
    <property type="match status" value="1"/>
</dbReference>
<evidence type="ECO:0000256" key="5">
    <source>
        <dbReference type="SAM" id="Phobius"/>
    </source>
</evidence>
<gene>
    <name evidence="7" type="ORF">PRUPE_2G126900</name>
</gene>
<evidence type="ECO:0000259" key="6">
    <source>
        <dbReference type="PROSITE" id="PS50104"/>
    </source>
</evidence>
<feature type="domain" description="TIR" evidence="6">
    <location>
        <begin position="19"/>
        <end position="185"/>
    </location>
</feature>
<keyword evidence="2" id="KW-0677">Repeat</keyword>
<keyword evidence="5" id="KW-0812">Transmembrane</keyword>
<dbReference type="Gene3D" id="3.40.50.10140">
    <property type="entry name" value="Toll/interleukin-1 receptor homology (TIR) domain"/>
    <property type="match status" value="1"/>
</dbReference>
<keyword evidence="3" id="KW-0611">Plant defense</keyword>
<dbReference type="Pfam" id="PF23282">
    <property type="entry name" value="WHD_ROQ1"/>
    <property type="match status" value="1"/>
</dbReference>
<dbReference type="PANTHER" id="PTHR11017:SF267">
    <property type="entry name" value="TMV RESISTANCE PROTEIN N-LIKE"/>
    <property type="match status" value="1"/>
</dbReference>
<dbReference type="AlphaFoldDB" id="A0A251QEY7"/>
<dbReference type="PRINTS" id="PR00364">
    <property type="entry name" value="DISEASERSIST"/>
</dbReference>
<dbReference type="FunFam" id="3.40.50.10140:FF:000007">
    <property type="entry name" value="Disease resistance protein (TIR-NBS-LRR class)"/>
    <property type="match status" value="1"/>
</dbReference>
<dbReference type="Gramene" id="ONI22401">
    <property type="protein sequence ID" value="ONI22401"/>
    <property type="gene ID" value="PRUPE_2G126900"/>
</dbReference>
<evidence type="ECO:0000313" key="8">
    <source>
        <dbReference type="Proteomes" id="UP000006882"/>
    </source>
</evidence>
<dbReference type="Gene3D" id="3.40.50.300">
    <property type="entry name" value="P-loop containing nucleotide triphosphate hydrolases"/>
    <property type="match status" value="1"/>
</dbReference>
<reference evidence="7 8" key="1">
    <citation type="journal article" date="2013" name="Nat. Genet.">
        <title>The high-quality draft genome of peach (Prunus persica) identifies unique patterns of genetic diversity, domestication and genome evolution.</title>
        <authorList>
            <consortium name="International Peach Genome Initiative"/>
            <person name="Verde I."/>
            <person name="Abbott A.G."/>
            <person name="Scalabrin S."/>
            <person name="Jung S."/>
            <person name="Shu S."/>
            <person name="Marroni F."/>
            <person name="Zhebentyayeva T."/>
            <person name="Dettori M.T."/>
            <person name="Grimwood J."/>
            <person name="Cattonaro F."/>
            <person name="Zuccolo A."/>
            <person name="Rossini L."/>
            <person name="Jenkins J."/>
            <person name="Vendramin E."/>
            <person name="Meisel L.A."/>
            <person name="Decroocq V."/>
            <person name="Sosinski B."/>
            <person name="Prochnik S."/>
            <person name="Mitros T."/>
            <person name="Policriti A."/>
            <person name="Cipriani G."/>
            <person name="Dondini L."/>
            <person name="Ficklin S."/>
            <person name="Goodstein D.M."/>
            <person name="Xuan P."/>
            <person name="Del Fabbro C."/>
            <person name="Aramini V."/>
            <person name="Copetti D."/>
            <person name="Gonzalez S."/>
            <person name="Horner D.S."/>
            <person name="Falchi R."/>
            <person name="Lucas S."/>
            <person name="Mica E."/>
            <person name="Maldonado J."/>
            <person name="Lazzari B."/>
            <person name="Bielenberg D."/>
            <person name="Pirona R."/>
            <person name="Miculan M."/>
            <person name="Barakat A."/>
            <person name="Testolin R."/>
            <person name="Stella A."/>
            <person name="Tartarini S."/>
            <person name="Tonutti P."/>
            <person name="Arus P."/>
            <person name="Orellana A."/>
            <person name="Wells C."/>
            <person name="Main D."/>
            <person name="Vizzotto G."/>
            <person name="Silva H."/>
            <person name="Salamini F."/>
            <person name="Schmutz J."/>
            <person name="Morgante M."/>
            <person name="Rokhsar D.S."/>
        </authorList>
    </citation>
    <scope>NUCLEOTIDE SEQUENCE [LARGE SCALE GENOMIC DNA]</scope>
    <source>
        <strain evidence="8">cv. Nemared</strain>
    </source>
</reference>
<keyword evidence="1" id="KW-0433">Leucine-rich repeat</keyword>
<dbReference type="InterPro" id="IPR058192">
    <property type="entry name" value="WHD_ROQ1-like"/>
</dbReference>
<evidence type="ECO:0000256" key="2">
    <source>
        <dbReference type="ARBA" id="ARBA00022737"/>
    </source>
</evidence>
<protein>
    <recommendedName>
        <fullName evidence="6">TIR domain-containing protein</fullName>
    </recommendedName>
</protein>
<accession>A0A251QEY7</accession>
<evidence type="ECO:0000256" key="4">
    <source>
        <dbReference type="ARBA" id="ARBA00023027"/>
    </source>
</evidence>
<dbReference type="SUPFAM" id="SSF52200">
    <property type="entry name" value="Toll/Interleukin receptor TIR domain"/>
    <property type="match status" value="1"/>
</dbReference>
<dbReference type="GO" id="GO:0007165">
    <property type="term" value="P:signal transduction"/>
    <property type="evidence" value="ECO:0007669"/>
    <property type="project" value="InterPro"/>
</dbReference>
<dbReference type="InterPro" id="IPR035897">
    <property type="entry name" value="Toll_tir_struct_dom_sf"/>
</dbReference>
<dbReference type="InterPro" id="IPR032675">
    <property type="entry name" value="LRR_dom_sf"/>
</dbReference>
<dbReference type="Pfam" id="PF00931">
    <property type="entry name" value="NB-ARC"/>
    <property type="match status" value="1"/>
</dbReference>
<sequence>MALVRAAQQTPSSKAFRCCRYHVFLSFRGQDTRKTFTDHLYTALVNAGFRTFRDDDEVERGEGIKPELQKAIKHSRTSVIVFSKNYASSRWCLDELVMILEHKRISADHVILPVFYDVDPSDVRKQTGSLAKAFARHQKTQPSNKEKEWREALAEVADLAGMVLQNQGYESKFINKIVQVIGEKLRRRPLNVPHIMIGMHSRVHELNLWLQDGSDDVGILVIYGMSGIGKTTIAKSVYNTNFERFGGSSFIENIREISQQPNGLVQIQKQLLYDILIGRKVKIQSVSEGMTEIQDAISSKRVFLVLDDVDHISQLDVVLGMKDQFYPGSKIIITTRRAGLLKAHQVTKVHAVQTLDNKESLELFSWHAFGRDHPIEDYIEYSKKLVDHCGGLPLALQVLGSSLLGESIGVWKSALEKLKAIPNGEIVNKLRVSYDSLQDDHDRKLFLHIACFFIGKDKDCIVKILDGCDFYTIVGIQNLIDRCLVTIDEFDKVHMHDLICGMGREVVHQESEEPWKRSRIWHHKDSFKILLENNGTRTIEGLVFDMHMLPTNILIYSNEIVLETNAFAKMWELKLLHLGHVQFNGSYAEFCTGLRWLCWTKFPLDSIPTEFSLRSLVVLEMRYSSLRQVCKGTKCLPSLKILDLSHSHSLTETTDFSFCPNLEKLILVNCVSLIYGSIGNLERLVYLNMKDCKNLKMLPEDICMLKLLETLIISGCTSLNELSLEMLRNIESLKVLETDEIPLGELRPGRSSCILSSLSCSLVDLSLRGCNLSNDAFPREFSNLSSLRRLNIGDNPICSLPNCIKGLTRLKKLSFSQCQSLKLLEELPKVGTLEVVGCVSLEKITYQSFWSRRHTVLWNNPNLVEREYTYKLEPIGSVDAEMINLLGLSNLESMAPIRMRKRMWMSEKDDWNPVQGLYEKGIFSTFFAGNEVPGQFSHKSTKSPISFTVPLLDNHRIQGLKVFIVYTKLYAHSSGRALPGPIITRVKNKSKGLKWIYCPRCYGIPGEGEDMIWLSLWKLEQEVHLDGSDEVVVSVIMQPWLQVKEFGIQLVQHLQEGNTNMMTVSTDSSYYPSVKSGDSSYQPGVYLLFRRSKPIQDPIWFNKILEDSDDEDTTVKEEEQHYDQTIAVTTGSNESGGLRGWKGKVLISAACFFLTLSLIARSSLPHKKKRQSTSRG</sequence>
<proteinExistence type="predicted"/>
<dbReference type="InterPro" id="IPR002182">
    <property type="entry name" value="NB-ARC"/>
</dbReference>
<dbReference type="SUPFAM" id="SSF52540">
    <property type="entry name" value="P-loop containing nucleoside triphosphate hydrolases"/>
    <property type="match status" value="1"/>
</dbReference>
<dbReference type="EMBL" id="CM007652">
    <property type="protein sequence ID" value="ONI22401.1"/>
    <property type="molecule type" value="Genomic_DNA"/>
</dbReference>